<keyword evidence="2" id="KW-1185">Reference proteome</keyword>
<evidence type="ECO:0000313" key="2">
    <source>
        <dbReference type="Proteomes" id="UP001164550"/>
    </source>
</evidence>
<dbReference type="Proteomes" id="UP001164550">
    <property type="component" value="Segment"/>
</dbReference>
<protein>
    <submittedName>
        <fullName evidence="1">Uncharacterized protein</fullName>
    </submittedName>
</protein>
<reference evidence="1" key="1">
    <citation type="submission" date="2022-07" db="EMBL/GenBank/DDBJ databases">
        <title>Comparative analysis of new lytic phages for the biological control of phytopathogenic Xanthomonas spp.</title>
        <authorList>
            <person name="Domingo-Calap M.L."/>
            <person name="Bernabeu-Gimeno M."/>
            <person name="Aure C.M."/>
            <person name="Marco-Noales E."/>
            <person name="Domingo-Calap P."/>
        </authorList>
    </citation>
    <scope>NUCLEOTIDE SEQUENCE</scope>
</reference>
<accession>A0A9X9JNR0</accession>
<sequence length="347" mass="37622">MKIPLKVGVRGRFRLDVIDPDGNVRELAPWQDNLITDIGLNVLAGWVTGSPGQPGDPDFNYNSQSCTQYCFVGSGSTPPTVGDTQPGAFIARATRGDSIVKASSTTAPWYTGGIAVYQFAVGAAAGNLSEVGLDNGNTTTSQGYKYWMFSRALIKNAAGDPITVTVLPTEILQVSYETRTYLDTDALKEFKVMDGTTEITVRMRPHGLPDSSTTARFVNPDSSGYHTRFTDYAWGVAMVRNSPRAATDLAPVNNSNPTGWYGGTLISQTVGQTFGPIERAWGTWSRGWYQQLGVNTDPAALTGINAFFTYGGAHGLYFNGTFSPGLNKSADETLRFEWEVTWGRYVP</sequence>
<evidence type="ECO:0000313" key="1">
    <source>
        <dbReference type="EMBL" id="UYA98878.1"/>
    </source>
</evidence>
<name>A0A9X9JNR0_9CAUD</name>
<organism evidence="1 2">
    <name type="scientific">Xanthomonas phage vB_Xar_IVIA-DoCa7</name>
    <dbReference type="NCBI Taxonomy" id="2975534"/>
    <lineage>
        <taxon>Viruses</taxon>
        <taxon>Duplodnaviria</taxon>
        <taxon>Heunggongvirae</taxon>
        <taxon>Uroviricota</taxon>
        <taxon>Caudoviricetes</taxon>
        <taxon>Autographivirales</taxon>
        <taxon>Autonotataviridae</taxon>
        <taxon>Paternavirus</taxon>
        <taxon>Paternavirus doca7</taxon>
    </lineage>
</organism>
<dbReference type="EMBL" id="ON932081">
    <property type="protein sequence ID" value="UYA98878.1"/>
    <property type="molecule type" value="Genomic_DNA"/>
</dbReference>
<gene>
    <name evidence="1" type="ORF">IVIADoCa7_52</name>
</gene>
<proteinExistence type="predicted"/>